<evidence type="ECO:0000256" key="1">
    <source>
        <dbReference type="SAM" id="MobiDB-lite"/>
    </source>
</evidence>
<protein>
    <submittedName>
        <fullName evidence="3">Smr domain</fullName>
    </submittedName>
</protein>
<proteinExistence type="predicted"/>
<keyword evidence="4" id="KW-1185">Reference proteome</keyword>
<evidence type="ECO:0000313" key="4">
    <source>
        <dbReference type="Proteomes" id="UP000027170"/>
    </source>
</evidence>
<dbReference type="Proteomes" id="UP000027170">
    <property type="component" value="Unassembled WGS sequence"/>
</dbReference>
<dbReference type="Gene3D" id="3.30.1370.110">
    <property type="match status" value="1"/>
</dbReference>
<dbReference type="EMBL" id="JFZV01000011">
    <property type="protein sequence ID" value="KDN14110.1"/>
    <property type="molecule type" value="Genomic_DNA"/>
</dbReference>
<dbReference type="InterPro" id="IPR036063">
    <property type="entry name" value="Smr_dom_sf"/>
</dbReference>
<evidence type="ECO:0000313" key="3">
    <source>
        <dbReference type="EMBL" id="KDN14110.1"/>
    </source>
</evidence>
<dbReference type="InterPro" id="IPR002625">
    <property type="entry name" value="Smr_dom"/>
</dbReference>
<dbReference type="SUPFAM" id="SSF160443">
    <property type="entry name" value="SMR domain-like"/>
    <property type="match status" value="1"/>
</dbReference>
<comment type="caution">
    <text evidence="3">The sequence shown here is derived from an EMBL/GenBank/DDBJ whole genome shotgun (WGS) entry which is preliminary data.</text>
</comment>
<dbReference type="PROSITE" id="PS50828">
    <property type="entry name" value="SMR"/>
    <property type="match status" value="1"/>
</dbReference>
<gene>
    <name evidence="3" type="ORF">SALWKB29_1900</name>
</gene>
<name>A0A836Z2H6_9NEIS</name>
<feature type="compositionally biased region" description="Low complexity" evidence="1">
    <location>
        <begin position="27"/>
        <end position="41"/>
    </location>
</feature>
<evidence type="ECO:0000259" key="2">
    <source>
        <dbReference type="PROSITE" id="PS50828"/>
    </source>
</evidence>
<dbReference type="AlphaFoldDB" id="A0A836Z2H6"/>
<organism evidence="3 4">
    <name type="scientific">Snodgrassella communis</name>
    <dbReference type="NCBI Taxonomy" id="2946699"/>
    <lineage>
        <taxon>Bacteria</taxon>
        <taxon>Pseudomonadati</taxon>
        <taxon>Pseudomonadota</taxon>
        <taxon>Betaproteobacteria</taxon>
        <taxon>Neisseriales</taxon>
        <taxon>Neisseriaceae</taxon>
        <taxon>Snodgrassella</taxon>
    </lineage>
</organism>
<dbReference type="SMART" id="SM00463">
    <property type="entry name" value="SMR"/>
    <property type="match status" value="1"/>
</dbReference>
<dbReference type="PANTHER" id="PTHR35562:SF2">
    <property type="entry name" value="DNA ENDONUCLEASE SMRA-RELATED"/>
    <property type="match status" value="1"/>
</dbReference>
<dbReference type="PANTHER" id="PTHR35562">
    <property type="entry name" value="DNA ENDONUCLEASE SMRA-RELATED"/>
    <property type="match status" value="1"/>
</dbReference>
<feature type="domain" description="Smr" evidence="2">
    <location>
        <begin position="126"/>
        <end position="204"/>
    </location>
</feature>
<dbReference type="Pfam" id="PF01713">
    <property type="entry name" value="Smr"/>
    <property type="match status" value="1"/>
</dbReference>
<sequence>MVTRMAKHSFQDQLQQLGKQAKANRLAQEQQKQIKAAQKQQTDIGFTEAMGKDVIPLKARNQFQHPRDNSPIKPRSQQEESLNHASYFYIGENQQDAAPAVFSKNGRGKADIQRLQSKHWPIVAYVDLHGYRQEEAQQVLNEFIDYIQQYGVVGEIVHGSGLGSRDFQPVLKTLVRRWLMAHPEVLAYAQPNERNDGAVYVLVKKKHRTKNWE</sequence>
<reference evidence="3 4" key="1">
    <citation type="submission" date="2014-03" db="EMBL/GenBank/DDBJ databases">
        <title>The genomes of two eusocial bee gut symbionts.</title>
        <authorList>
            <person name="Kwong W.K."/>
            <person name="Engel P."/>
            <person name="Koch H."/>
            <person name="Moran N.A."/>
        </authorList>
    </citation>
    <scope>NUCLEOTIDE SEQUENCE [LARGE SCALE GENOMIC DNA]</scope>
    <source>
        <strain evidence="4">wkB29</strain>
    </source>
</reference>
<accession>A0A836Z2H6</accession>
<feature type="region of interest" description="Disordered" evidence="1">
    <location>
        <begin position="1"/>
        <end position="42"/>
    </location>
</feature>